<dbReference type="AlphaFoldDB" id="A0AAV1A3M0"/>
<keyword evidence="3" id="KW-1185">Reference proteome</keyword>
<dbReference type="Proteomes" id="UP001157006">
    <property type="component" value="Chromosome 3"/>
</dbReference>
<organism evidence="2 3">
    <name type="scientific">Vicia faba</name>
    <name type="common">Broad bean</name>
    <name type="synonym">Faba vulgaris</name>
    <dbReference type="NCBI Taxonomy" id="3906"/>
    <lineage>
        <taxon>Eukaryota</taxon>
        <taxon>Viridiplantae</taxon>
        <taxon>Streptophyta</taxon>
        <taxon>Embryophyta</taxon>
        <taxon>Tracheophyta</taxon>
        <taxon>Spermatophyta</taxon>
        <taxon>Magnoliopsida</taxon>
        <taxon>eudicotyledons</taxon>
        <taxon>Gunneridae</taxon>
        <taxon>Pentapetalae</taxon>
        <taxon>rosids</taxon>
        <taxon>fabids</taxon>
        <taxon>Fabales</taxon>
        <taxon>Fabaceae</taxon>
        <taxon>Papilionoideae</taxon>
        <taxon>50 kb inversion clade</taxon>
        <taxon>NPAAA clade</taxon>
        <taxon>Hologalegina</taxon>
        <taxon>IRL clade</taxon>
        <taxon>Fabeae</taxon>
        <taxon>Vicia</taxon>
    </lineage>
</organism>
<protein>
    <recommendedName>
        <fullName evidence="4">Response regulatory domain-containing protein</fullName>
    </recommendedName>
</protein>
<evidence type="ECO:0000256" key="1">
    <source>
        <dbReference type="SAM" id="MobiDB-lite"/>
    </source>
</evidence>
<sequence length="188" mass="21564">MEAINEIKKSEIHVAVFSTDPKVMTDIENLAKEFNHEVSFFSYIPSNHMEFLEFQFIIMDGFMAEIDRYEFVKSVTKEANLPVVVLCNTAAKDHELRNINAQKNGAASHWSLPVGPDDYMQIESILKERASVSNIIRRRKTCITEEELCKRDEDRKKRVKTDSPSPGEHIIKGELGRKDTSVTYVKTP</sequence>
<name>A0AAV1A3M0_VICFA</name>
<gene>
    <name evidence="2" type="ORF">VFH_III176240</name>
</gene>
<evidence type="ECO:0000313" key="2">
    <source>
        <dbReference type="EMBL" id="CAI8605290.1"/>
    </source>
</evidence>
<accession>A0AAV1A3M0</accession>
<feature type="region of interest" description="Disordered" evidence="1">
    <location>
        <begin position="152"/>
        <end position="188"/>
    </location>
</feature>
<dbReference type="Gene3D" id="3.40.50.2300">
    <property type="match status" value="1"/>
</dbReference>
<proteinExistence type="predicted"/>
<evidence type="ECO:0000313" key="3">
    <source>
        <dbReference type="Proteomes" id="UP001157006"/>
    </source>
</evidence>
<dbReference type="InterPro" id="IPR011006">
    <property type="entry name" value="CheY-like_superfamily"/>
</dbReference>
<reference evidence="2 3" key="1">
    <citation type="submission" date="2023-01" db="EMBL/GenBank/DDBJ databases">
        <authorList>
            <person name="Kreplak J."/>
        </authorList>
    </citation>
    <scope>NUCLEOTIDE SEQUENCE [LARGE SCALE GENOMIC DNA]</scope>
</reference>
<dbReference type="SUPFAM" id="SSF52172">
    <property type="entry name" value="CheY-like"/>
    <property type="match status" value="1"/>
</dbReference>
<evidence type="ECO:0008006" key="4">
    <source>
        <dbReference type="Google" id="ProtNLM"/>
    </source>
</evidence>
<feature type="compositionally biased region" description="Basic and acidic residues" evidence="1">
    <location>
        <begin position="169"/>
        <end position="180"/>
    </location>
</feature>
<dbReference type="EMBL" id="OX451738">
    <property type="protein sequence ID" value="CAI8605290.1"/>
    <property type="molecule type" value="Genomic_DNA"/>
</dbReference>